<dbReference type="InterPro" id="IPR051653">
    <property type="entry name" value="E3_ligase_sorting_rcpt"/>
</dbReference>
<dbReference type="InterPro" id="IPR001841">
    <property type="entry name" value="Znf_RING"/>
</dbReference>
<feature type="transmembrane region" description="Helical" evidence="10">
    <location>
        <begin position="35"/>
        <end position="59"/>
    </location>
</feature>
<evidence type="ECO:0000256" key="9">
    <source>
        <dbReference type="SAM" id="MobiDB-lite"/>
    </source>
</evidence>
<evidence type="ECO:0000256" key="1">
    <source>
        <dbReference type="ARBA" id="ARBA00004167"/>
    </source>
</evidence>
<dbReference type="eggNOG" id="KOG4628">
    <property type="taxonomic scope" value="Eukaryota"/>
</dbReference>
<evidence type="ECO:0000256" key="5">
    <source>
        <dbReference type="ARBA" id="ARBA00022833"/>
    </source>
</evidence>
<feature type="region of interest" description="Disordered" evidence="9">
    <location>
        <begin position="358"/>
        <end position="381"/>
    </location>
</feature>
<evidence type="ECO:0000256" key="7">
    <source>
        <dbReference type="ARBA" id="ARBA00023136"/>
    </source>
</evidence>
<dbReference type="SUPFAM" id="SSF57850">
    <property type="entry name" value="RING/U-box"/>
    <property type="match status" value="1"/>
</dbReference>
<feature type="compositionally biased region" description="Basic and acidic residues" evidence="9">
    <location>
        <begin position="124"/>
        <end position="141"/>
    </location>
</feature>
<keyword evidence="3" id="KW-0479">Metal-binding</keyword>
<feature type="domain" description="RING-type" evidence="12">
    <location>
        <begin position="262"/>
        <end position="306"/>
    </location>
</feature>
<keyword evidence="5" id="KW-0862">Zinc</keyword>
<evidence type="ECO:0000256" key="4">
    <source>
        <dbReference type="ARBA" id="ARBA00022771"/>
    </source>
</evidence>
<dbReference type="PANTHER" id="PTHR47168:SF1">
    <property type="entry name" value="OS02G0798600 PROTEIN"/>
    <property type="match status" value="1"/>
</dbReference>
<dbReference type="CDD" id="cd16454">
    <property type="entry name" value="RING-H2_PA-TM-RING"/>
    <property type="match status" value="1"/>
</dbReference>
<dbReference type="GO" id="GO:0016020">
    <property type="term" value="C:membrane"/>
    <property type="evidence" value="ECO:0007669"/>
    <property type="project" value="UniProtKB-SubCell"/>
</dbReference>
<feature type="signal peptide" evidence="11">
    <location>
        <begin position="1"/>
        <end position="19"/>
    </location>
</feature>
<evidence type="ECO:0000256" key="2">
    <source>
        <dbReference type="ARBA" id="ARBA00022692"/>
    </source>
</evidence>
<keyword evidence="11" id="KW-0732">Signal</keyword>
<feature type="chain" id="PRO_5004550543" description="RING-type domain-containing protein" evidence="11">
    <location>
        <begin position="20"/>
        <end position="391"/>
    </location>
</feature>
<sequence>MPLTTFALALALWAARARAEGTSGGGTNTSLAMIILYAITGCVSALFCVVIVSGAIRAIRHPERYGPRMGEGEYVGAFPGQSRARGLTRAILDTFPVVKFGMETPQPTQQGKDVELGDVKSLHGHETRDTASLPDDDHKVPDEDDSQGGAEHRVHPHERRISWAPQPPLDRREDGKERDYAFEDTVPEEEDITNTEEGSAAPDDPVAGPSSPIRAPPAGYDLPLVRPRPRPGRSSMQGRPLSAPSGEKEKDVVPDAIGTETCPICIVDFEEGDDMRVLPCEGHHRFHRDCVDQWLLELSSSCPICRQDFQALETMMMAGDAAEGDRLEPPHAFAHHAQRPLSTAAARFSRYLRFARRRHGHRTREPREGREDGSGYDVTDPPMPLALDMRF</sequence>
<name>S8EH69_FOMSC</name>
<reference evidence="13 14" key="1">
    <citation type="journal article" date="2012" name="Science">
        <title>The Paleozoic origin of enzymatic lignin decomposition reconstructed from 31 fungal genomes.</title>
        <authorList>
            <person name="Floudas D."/>
            <person name="Binder M."/>
            <person name="Riley R."/>
            <person name="Barry K."/>
            <person name="Blanchette R.A."/>
            <person name="Henrissat B."/>
            <person name="Martinez A.T."/>
            <person name="Otillar R."/>
            <person name="Spatafora J.W."/>
            <person name="Yadav J.S."/>
            <person name="Aerts A."/>
            <person name="Benoit I."/>
            <person name="Boyd A."/>
            <person name="Carlson A."/>
            <person name="Copeland A."/>
            <person name="Coutinho P.M."/>
            <person name="de Vries R.P."/>
            <person name="Ferreira P."/>
            <person name="Findley K."/>
            <person name="Foster B."/>
            <person name="Gaskell J."/>
            <person name="Glotzer D."/>
            <person name="Gorecki P."/>
            <person name="Heitman J."/>
            <person name="Hesse C."/>
            <person name="Hori C."/>
            <person name="Igarashi K."/>
            <person name="Jurgens J.A."/>
            <person name="Kallen N."/>
            <person name="Kersten P."/>
            <person name="Kohler A."/>
            <person name="Kuees U."/>
            <person name="Kumar T.K.A."/>
            <person name="Kuo A."/>
            <person name="LaButti K."/>
            <person name="Larrondo L.F."/>
            <person name="Lindquist E."/>
            <person name="Ling A."/>
            <person name="Lombard V."/>
            <person name="Lucas S."/>
            <person name="Lundell T."/>
            <person name="Martin R."/>
            <person name="McLaughlin D.J."/>
            <person name="Morgenstern I."/>
            <person name="Morin E."/>
            <person name="Murat C."/>
            <person name="Nagy L.G."/>
            <person name="Nolan M."/>
            <person name="Ohm R.A."/>
            <person name="Patyshakuliyeva A."/>
            <person name="Rokas A."/>
            <person name="Ruiz-Duenas F.J."/>
            <person name="Sabat G."/>
            <person name="Salamov A."/>
            <person name="Samejima M."/>
            <person name="Schmutz J."/>
            <person name="Slot J.C."/>
            <person name="St John F."/>
            <person name="Stenlid J."/>
            <person name="Sun H."/>
            <person name="Sun S."/>
            <person name="Syed K."/>
            <person name="Tsang A."/>
            <person name="Wiebenga A."/>
            <person name="Young D."/>
            <person name="Pisabarro A."/>
            <person name="Eastwood D.C."/>
            <person name="Martin F."/>
            <person name="Cullen D."/>
            <person name="Grigoriev I.V."/>
            <person name="Hibbett D.S."/>
        </authorList>
    </citation>
    <scope>NUCLEOTIDE SEQUENCE</scope>
    <source>
        <strain evidence="14">FP-58527</strain>
    </source>
</reference>
<evidence type="ECO:0000256" key="11">
    <source>
        <dbReference type="SAM" id="SignalP"/>
    </source>
</evidence>
<dbReference type="HOGENOM" id="CLU_008264_3_2_1"/>
<evidence type="ECO:0000256" key="3">
    <source>
        <dbReference type="ARBA" id="ARBA00022723"/>
    </source>
</evidence>
<evidence type="ECO:0000313" key="13">
    <source>
        <dbReference type="EMBL" id="EPT04497.1"/>
    </source>
</evidence>
<keyword evidence="14" id="KW-1185">Reference proteome</keyword>
<keyword evidence="6 10" id="KW-1133">Transmembrane helix</keyword>
<evidence type="ECO:0000256" key="10">
    <source>
        <dbReference type="SAM" id="Phobius"/>
    </source>
</evidence>
<organism evidence="13 14">
    <name type="scientific">Fomitopsis schrenkii</name>
    <name type="common">Brown rot fungus</name>
    <dbReference type="NCBI Taxonomy" id="2126942"/>
    <lineage>
        <taxon>Eukaryota</taxon>
        <taxon>Fungi</taxon>
        <taxon>Dikarya</taxon>
        <taxon>Basidiomycota</taxon>
        <taxon>Agaricomycotina</taxon>
        <taxon>Agaricomycetes</taxon>
        <taxon>Polyporales</taxon>
        <taxon>Fomitopsis</taxon>
    </lineage>
</organism>
<feature type="compositionally biased region" description="Basic and acidic residues" evidence="9">
    <location>
        <begin position="169"/>
        <end position="181"/>
    </location>
</feature>
<gene>
    <name evidence="13" type="ORF">FOMPIDRAFT_1021774</name>
</gene>
<dbReference type="OrthoDB" id="8062037at2759"/>
<dbReference type="EMBL" id="KE504126">
    <property type="protein sequence ID" value="EPT04497.1"/>
    <property type="molecule type" value="Genomic_DNA"/>
</dbReference>
<dbReference type="Proteomes" id="UP000015241">
    <property type="component" value="Unassembled WGS sequence"/>
</dbReference>
<feature type="compositionally biased region" description="Basic and acidic residues" evidence="9">
    <location>
        <begin position="363"/>
        <end position="373"/>
    </location>
</feature>
<dbReference type="PANTHER" id="PTHR47168">
    <property type="entry name" value="RING ZINC FINGER DOMAIN SUPERFAMILY PROTEIN-RELATED"/>
    <property type="match status" value="1"/>
</dbReference>
<keyword evidence="4 8" id="KW-0863">Zinc-finger</keyword>
<dbReference type="Pfam" id="PF13639">
    <property type="entry name" value="zf-RING_2"/>
    <property type="match status" value="1"/>
</dbReference>
<feature type="region of interest" description="Disordered" evidence="9">
    <location>
        <begin position="124"/>
        <end position="252"/>
    </location>
</feature>
<evidence type="ECO:0000313" key="14">
    <source>
        <dbReference type="Proteomes" id="UP000015241"/>
    </source>
</evidence>
<keyword evidence="2 10" id="KW-0812">Transmembrane</keyword>
<dbReference type="PROSITE" id="PS50089">
    <property type="entry name" value="ZF_RING_2"/>
    <property type="match status" value="1"/>
</dbReference>
<dbReference type="AlphaFoldDB" id="S8EH69"/>
<dbReference type="SMART" id="SM00184">
    <property type="entry name" value="RING"/>
    <property type="match status" value="1"/>
</dbReference>
<dbReference type="InterPro" id="IPR013083">
    <property type="entry name" value="Znf_RING/FYVE/PHD"/>
</dbReference>
<keyword evidence="7 10" id="KW-0472">Membrane</keyword>
<dbReference type="InParanoid" id="S8EH69"/>
<evidence type="ECO:0000256" key="8">
    <source>
        <dbReference type="PROSITE-ProRule" id="PRU00175"/>
    </source>
</evidence>
<evidence type="ECO:0000259" key="12">
    <source>
        <dbReference type="PROSITE" id="PS50089"/>
    </source>
</evidence>
<feature type="compositionally biased region" description="Acidic residues" evidence="9">
    <location>
        <begin position="185"/>
        <end position="194"/>
    </location>
</feature>
<dbReference type="Gene3D" id="3.30.40.10">
    <property type="entry name" value="Zinc/RING finger domain, C3HC4 (zinc finger)"/>
    <property type="match status" value="1"/>
</dbReference>
<dbReference type="STRING" id="743788.S8EH69"/>
<proteinExistence type="predicted"/>
<accession>S8EH69</accession>
<comment type="subcellular location">
    <subcellularLocation>
        <location evidence="1">Membrane</location>
        <topology evidence="1">Single-pass membrane protein</topology>
    </subcellularLocation>
</comment>
<protein>
    <recommendedName>
        <fullName evidence="12">RING-type domain-containing protein</fullName>
    </recommendedName>
</protein>
<evidence type="ECO:0000256" key="6">
    <source>
        <dbReference type="ARBA" id="ARBA00022989"/>
    </source>
</evidence>
<dbReference type="GO" id="GO:0008270">
    <property type="term" value="F:zinc ion binding"/>
    <property type="evidence" value="ECO:0007669"/>
    <property type="project" value="UniProtKB-KW"/>
</dbReference>